<dbReference type="AlphaFoldDB" id="A0A2A6BXR8"/>
<evidence type="ECO:0000313" key="1">
    <source>
        <dbReference type="EnsemblMetazoa" id="PPA05318.1"/>
    </source>
</evidence>
<name>A0A2A6BXR8_PRIPA</name>
<evidence type="ECO:0000313" key="2">
    <source>
        <dbReference type="Proteomes" id="UP000005239"/>
    </source>
</evidence>
<protein>
    <submittedName>
        <fullName evidence="1">Uncharacterized protein</fullName>
    </submittedName>
</protein>
<reference evidence="2" key="1">
    <citation type="journal article" date="2008" name="Nat. Genet.">
        <title>The Pristionchus pacificus genome provides a unique perspective on nematode lifestyle and parasitism.</title>
        <authorList>
            <person name="Dieterich C."/>
            <person name="Clifton S.W."/>
            <person name="Schuster L.N."/>
            <person name="Chinwalla A."/>
            <person name="Delehaunty K."/>
            <person name="Dinkelacker I."/>
            <person name="Fulton L."/>
            <person name="Fulton R."/>
            <person name="Godfrey J."/>
            <person name="Minx P."/>
            <person name="Mitreva M."/>
            <person name="Roeseler W."/>
            <person name="Tian H."/>
            <person name="Witte H."/>
            <person name="Yang S.P."/>
            <person name="Wilson R.K."/>
            <person name="Sommer R.J."/>
        </authorList>
    </citation>
    <scope>NUCLEOTIDE SEQUENCE [LARGE SCALE GENOMIC DNA]</scope>
    <source>
        <strain evidence="2">PS312</strain>
    </source>
</reference>
<organism evidence="1 2">
    <name type="scientific">Pristionchus pacificus</name>
    <name type="common">Parasitic nematode worm</name>
    <dbReference type="NCBI Taxonomy" id="54126"/>
    <lineage>
        <taxon>Eukaryota</taxon>
        <taxon>Metazoa</taxon>
        <taxon>Ecdysozoa</taxon>
        <taxon>Nematoda</taxon>
        <taxon>Chromadorea</taxon>
        <taxon>Rhabditida</taxon>
        <taxon>Rhabditina</taxon>
        <taxon>Diplogasteromorpha</taxon>
        <taxon>Diplogasteroidea</taxon>
        <taxon>Neodiplogasteridae</taxon>
        <taxon>Pristionchus</taxon>
    </lineage>
</organism>
<dbReference type="PROSITE" id="PS51257">
    <property type="entry name" value="PROKAR_LIPOPROTEIN"/>
    <property type="match status" value="1"/>
</dbReference>
<gene>
    <name evidence="1" type="primary">WBGene00094872</name>
</gene>
<proteinExistence type="predicted"/>
<keyword evidence="2" id="KW-1185">Reference proteome</keyword>
<dbReference type="Proteomes" id="UP000005239">
    <property type="component" value="Unassembled WGS sequence"/>
</dbReference>
<dbReference type="EnsemblMetazoa" id="PPA05318.1">
    <property type="protein sequence ID" value="PPA05318.1"/>
    <property type="gene ID" value="WBGene00094872"/>
</dbReference>
<accession>A0A2A6BXR8</accession>
<sequence>MWKVMLMILVLLLSSCAIDASPVASKKVARTKRAPIFDRAALMSLETARFYYDLADDEYPYFGRYY</sequence>
<accession>A0A8R1Y7X5</accession>
<reference evidence="1" key="2">
    <citation type="submission" date="2022-06" db="UniProtKB">
        <authorList>
            <consortium name="EnsemblMetazoa"/>
        </authorList>
    </citation>
    <scope>IDENTIFICATION</scope>
    <source>
        <strain evidence="1">PS312</strain>
    </source>
</reference>